<gene>
    <name evidence="1" type="ORF">SDC9_205166</name>
</gene>
<accession>A0A645J2Y2</accession>
<evidence type="ECO:0000313" key="1">
    <source>
        <dbReference type="EMBL" id="MPN57472.1"/>
    </source>
</evidence>
<dbReference type="AlphaFoldDB" id="A0A645J2Y2"/>
<reference evidence="1" key="1">
    <citation type="submission" date="2019-08" db="EMBL/GenBank/DDBJ databases">
        <authorList>
            <person name="Kucharzyk K."/>
            <person name="Murdoch R.W."/>
            <person name="Higgins S."/>
            <person name="Loffler F."/>
        </authorList>
    </citation>
    <scope>NUCLEOTIDE SEQUENCE</scope>
</reference>
<comment type="caution">
    <text evidence="1">The sequence shown here is derived from an EMBL/GenBank/DDBJ whole genome shotgun (WGS) entry which is preliminary data.</text>
</comment>
<protein>
    <submittedName>
        <fullName evidence="1">Uncharacterized protein</fullName>
    </submittedName>
</protein>
<sequence>MLNLVLVQLEYGEINLAMLLDQIQEVKKVIQIILQIQELG</sequence>
<organism evidence="1">
    <name type="scientific">bioreactor metagenome</name>
    <dbReference type="NCBI Taxonomy" id="1076179"/>
    <lineage>
        <taxon>unclassified sequences</taxon>
        <taxon>metagenomes</taxon>
        <taxon>ecological metagenomes</taxon>
    </lineage>
</organism>
<dbReference type="EMBL" id="VSSQ01129026">
    <property type="protein sequence ID" value="MPN57472.1"/>
    <property type="molecule type" value="Genomic_DNA"/>
</dbReference>
<proteinExistence type="predicted"/>
<name>A0A645J2Y2_9ZZZZ</name>